<evidence type="ECO:0000256" key="9">
    <source>
        <dbReference type="ARBA" id="ARBA00023242"/>
    </source>
</evidence>
<evidence type="ECO:0000256" key="10">
    <source>
        <dbReference type="SAM" id="MobiDB-lite"/>
    </source>
</evidence>
<evidence type="ECO:0000256" key="1">
    <source>
        <dbReference type="ARBA" id="ARBA00004123"/>
    </source>
</evidence>
<organism evidence="12 13">
    <name type="scientific">Plutella xylostella</name>
    <name type="common">Diamondback moth</name>
    <name type="synonym">Plutella maculipennis</name>
    <dbReference type="NCBI Taxonomy" id="51655"/>
    <lineage>
        <taxon>Eukaryota</taxon>
        <taxon>Metazoa</taxon>
        <taxon>Ecdysozoa</taxon>
        <taxon>Arthropoda</taxon>
        <taxon>Hexapoda</taxon>
        <taxon>Insecta</taxon>
        <taxon>Pterygota</taxon>
        <taxon>Neoptera</taxon>
        <taxon>Endopterygota</taxon>
        <taxon>Lepidoptera</taxon>
        <taxon>Glossata</taxon>
        <taxon>Ditrysia</taxon>
        <taxon>Yponomeutoidea</taxon>
        <taxon>Plutellidae</taxon>
        <taxon>Plutella</taxon>
    </lineage>
</organism>
<keyword evidence="8" id="KW-0675">Receptor</keyword>
<feature type="compositionally biased region" description="Basic and acidic residues" evidence="10">
    <location>
        <begin position="13"/>
        <end position="27"/>
    </location>
</feature>
<evidence type="ECO:0000259" key="11">
    <source>
        <dbReference type="PROSITE" id="PS51030"/>
    </source>
</evidence>
<evidence type="ECO:0000256" key="8">
    <source>
        <dbReference type="ARBA" id="ARBA00023170"/>
    </source>
</evidence>
<comment type="subcellular location">
    <subcellularLocation>
        <location evidence="1">Nucleus</location>
    </subcellularLocation>
</comment>
<evidence type="ECO:0000256" key="5">
    <source>
        <dbReference type="ARBA" id="ARBA00023015"/>
    </source>
</evidence>
<keyword evidence="4" id="KW-0862">Zinc</keyword>
<dbReference type="Gene3D" id="3.30.50.10">
    <property type="entry name" value="Erythroid Transcription Factor GATA-1, subunit A"/>
    <property type="match status" value="1"/>
</dbReference>
<proteinExistence type="predicted"/>
<dbReference type="PANTHER" id="PTHR48092">
    <property type="entry name" value="KNIRPS-RELATED PROTEIN-RELATED"/>
    <property type="match status" value="1"/>
</dbReference>
<evidence type="ECO:0000313" key="12">
    <source>
        <dbReference type="EMBL" id="CAG9122402.1"/>
    </source>
</evidence>
<evidence type="ECO:0000313" key="13">
    <source>
        <dbReference type="Proteomes" id="UP000653454"/>
    </source>
</evidence>
<dbReference type="AlphaFoldDB" id="A0A8S4F3C7"/>
<dbReference type="GO" id="GO:0008270">
    <property type="term" value="F:zinc ion binding"/>
    <property type="evidence" value="ECO:0007669"/>
    <property type="project" value="UniProtKB-KW"/>
</dbReference>
<accession>A0A8S4F3C7</accession>
<keyword evidence="2" id="KW-0479">Metal-binding</keyword>
<dbReference type="EMBL" id="CAJHNJ030000026">
    <property type="protein sequence ID" value="CAG9122402.1"/>
    <property type="molecule type" value="Genomic_DNA"/>
</dbReference>
<dbReference type="InterPro" id="IPR050200">
    <property type="entry name" value="Nuclear_hormone_rcpt_NR3"/>
</dbReference>
<feature type="domain" description="Nuclear receptor" evidence="11">
    <location>
        <begin position="139"/>
        <end position="215"/>
    </location>
</feature>
<keyword evidence="13" id="KW-1185">Reference proteome</keyword>
<name>A0A8S4F3C7_PLUXY</name>
<keyword evidence="9" id="KW-0539">Nucleus</keyword>
<dbReference type="PROSITE" id="PS00031">
    <property type="entry name" value="NUCLEAR_REC_DBD_1"/>
    <property type="match status" value="1"/>
</dbReference>
<evidence type="ECO:0000256" key="7">
    <source>
        <dbReference type="ARBA" id="ARBA00023163"/>
    </source>
</evidence>
<comment type="caution">
    <text evidence="12">The sequence shown here is derived from an EMBL/GenBank/DDBJ whole genome shotgun (WGS) entry which is preliminary data.</text>
</comment>
<dbReference type="GO" id="GO:0043565">
    <property type="term" value="F:sequence-specific DNA binding"/>
    <property type="evidence" value="ECO:0007669"/>
    <property type="project" value="InterPro"/>
</dbReference>
<dbReference type="PRINTS" id="PR00047">
    <property type="entry name" value="STROIDFINGER"/>
</dbReference>
<keyword evidence="6" id="KW-0238">DNA-binding</keyword>
<keyword evidence="3" id="KW-0863">Zinc-finger</keyword>
<dbReference type="InterPro" id="IPR001628">
    <property type="entry name" value="Znf_hrmn_rcpt"/>
</dbReference>
<sequence>MEVAQTPLQLTQEHQDHNRMNGDDKSPSLRWTPPSSAALVAAALAPPALRPWLPDAPHKKNNHLAALVAAALAPPALRPWLPDAPHKKNNHLVIVSRYKSPSLRWTPPSSAALVAAALAPPALRPWLPGAPHKKNNHLGLVCVVCGDTSSGKHYGILACNGCSGFFKRSVRRKLIYRCQAGTGRCVVDKAHRNQCQACRLKKCLAMGMNKDGKCYVRRGADIRCCGRI</sequence>
<dbReference type="InterPro" id="IPR013088">
    <property type="entry name" value="Znf_NHR/GATA"/>
</dbReference>
<evidence type="ECO:0000256" key="4">
    <source>
        <dbReference type="ARBA" id="ARBA00022833"/>
    </source>
</evidence>
<gene>
    <name evidence="12" type="ORF">PLXY2_LOCUS7602</name>
</gene>
<reference evidence="12" key="1">
    <citation type="submission" date="2020-11" db="EMBL/GenBank/DDBJ databases">
        <authorList>
            <person name="Whiteford S."/>
        </authorList>
    </citation>
    <scope>NUCLEOTIDE SEQUENCE</scope>
</reference>
<feature type="compositionally biased region" description="Polar residues" evidence="10">
    <location>
        <begin position="1"/>
        <end position="12"/>
    </location>
</feature>
<keyword evidence="5" id="KW-0805">Transcription regulation</keyword>
<dbReference type="GO" id="GO:0003700">
    <property type="term" value="F:DNA-binding transcription factor activity"/>
    <property type="evidence" value="ECO:0007669"/>
    <property type="project" value="InterPro"/>
</dbReference>
<dbReference type="Pfam" id="PF00105">
    <property type="entry name" value="zf-C4"/>
    <property type="match status" value="1"/>
</dbReference>
<dbReference type="SMART" id="SM00399">
    <property type="entry name" value="ZnF_C4"/>
    <property type="match status" value="1"/>
</dbReference>
<protein>
    <submittedName>
        <fullName evidence="12">(diamondback moth) hypothetical protein</fullName>
    </submittedName>
</protein>
<evidence type="ECO:0000256" key="2">
    <source>
        <dbReference type="ARBA" id="ARBA00022723"/>
    </source>
</evidence>
<feature type="region of interest" description="Disordered" evidence="10">
    <location>
        <begin position="1"/>
        <end position="29"/>
    </location>
</feature>
<dbReference type="SUPFAM" id="SSF57716">
    <property type="entry name" value="Glucocorticoid receptor-like (DNA-binding domain)"/>
    <property type="match status" value="1"/>
</dbReference>
<evidence type="ECO:0000256" key="3">
    <source>
        <dbReference type="ARBA" id="ARBA00022771"/>
    </source>
</evidence>
<evidence type="ECO:0000256" key="6">
    <source>
        <dbReference type="ARBA" id="ARBA00023125"/>
    </source>
</evidence>
<keyword evidence="7" id="KW-0804">Transcription</keyword>
<dbReference type="Proteomes" id="UP000653454">
    <property type="component" value="Unassembled WGS sequence"/>
</dbReference>
<dbReference type="GO" id="GO:0005634">
    <property type="term" value="C:nucleus"/>
    <property type="evidence" value="ECO:0007669"/>
    <property type="project" value="UniProtKB-SubCell"/>
</dbReference>
<dbReference type="PROSITE" id="PS51030">
    <property type="entry name" value="NUCLEAR_REC_DBD_2"/>
    <property type="match status" value="1"/>
</dbReference>